<reference evidence="1" key="1">
    <citation type="submission" date="2021-06" db="EMBL/GenBank/DDBJ databases">
        <authorList>
            <person name="Kallberg Y."/>
            <person name="Tangrot J."/>
            <person name="Rosling A."/>
        </authorList>
    </citation>
    <scope>NUCLEOTIDE SEQUENCE</scope>
    <source>
        <strain evidence="1">28 12/20/2015</strain>
    </source>
</reference>
<comment type="caution">
    <text evidence="1">The sequence shown here is derived from an EMBL/GenBank/DDBJ whole genome shotgun (WGS) entry which is preliminary data.</text>
</comment>
<protein>
    <submittedName>
        <fullName evidence="1">12199_t:CDS:1</fullName>
    </submittedName>
</protein>
<keyword evidence="2" id="KW-1185">Reference proteome</keyword>
<dbReference type="EMBL" id="CAJVPW010009555">
    <property type="protein sequence ID" value="CAG8606604.1"/>
    <property type="molecule type" value="Genomic_DNA"/>
</dbReference>
<accession>A0ACA9MPY8</accession>
<proteinExistence type="predicted"/>
<evidence type="ECO:0000313" key="2">
    <source>
        <dbReference type="Proteomes" id="UP000789366"/>
    </source>
</evidence>
<gene>
    <name evidence="1" type="ORF">SPELUC_LOCUS7336</name>
</gene>
<organism evidence="1 2">
    <name type="scientific">Cetraspora pellucida</name>
    <dbReference type="NCBI Taxonomy" id="1433469"/>
    <lineage>
        <taxon>Eukaryota</taxon>
        <taxon>Fungi</taxon>
        <taxon>Fungi incertae sedis</taxon>
        <taxon>Mucoromycota</taxon>
        <taxon>Glomeromycotina</taxon>
        <taxon>Glomeromycetes</taxon>
        <taxon>Diversisporales</taxon>
        <taxon>Gigasporaceae</taxon>
        <taxon>Cetraspora</taxon>
    </lineage>
</organism>
<dbReference type="Proteomes" id="UP000789366">
    <property type="component" value="Unassembled WGS sequence"/>
</dbReference>
<name>A0ACA9MPY8_9GLOM</name>
<sequence>MVLKYTLYIEGTNSNIIDCCAYHLMANQTDFLLQHSQIQQEIESCRHK</sequence>
<evidence type="ECO:0000313" key="1">
    <source>
        <dbReference type="EMBL" id="CAG8606604.1"/>
    </source>
</evidence>
<feature type="non-terminal residue" evidence="1">
    <location>
        <position position="48"/>
    </location>
</feature>